<evidence type="ECO:0000256" key="1">
    <source>
        <dbReference type="SAM" id="MobiDB-lite"/>
    </source>
</evidence>
<comment type="caution">
    <text evidence="3">The sequence shown here is derived from an EMBL/GenBank/DDBJ whole genome shotgun (WGS) entry which is preliminary data.</text>
</comment>
<dbReference type="EMBL" id="PRLP01000090">
    <property type="protein sequence ID" value="PPC75468.1"/>
    <property type="molecule type" value="Genomic_DNA"/>
</dbReference>
<feature type="signal peptide" evidence="2">
    <location>
        <begin position="1"/>
        <end position="21"/>
    </location>
</feature>
<gene>
    <name evidence="3" type="primary">pilP</name>
    <name evidence="3" type="ORF">C4K68_20350</name>
</gene>
<feature type="region of interest" description="Disordered" evidence="1">
    <location>
        <begin position="78"/>
        <end position="100"/>
    </location>
</feature>
<accession>A0A2S5KKZ1</accession>
<dbReference type="Proteomes" id="UP000238196">
    <property type="component" value="Unassembled WGS sequence"/>
</dbReference>
<dbReference type="InterPro" id="IPR022753">
    <property type="entry name" value="T4SS_pilus_biogen_PilP"/>
</dbReference>
<organism evidence="3 4">
    <name type="scientific">Proteobacteria bacterium 228</name>
    <dbReference type="NCBI Taxonomy" id="2083153"/>
    <lineage>
        <taxon>Bacteria</taxon>
        <taxon>Pseudomonadati</taxon>
        <taxon>Pseudomonadota</taxon>
    </lineage>
</organism>
<proteinExistence type="predicted"/>
<dbReference type="NCBIfam" id="TIGR03021">
    <property type="entry name" value="pilP_fam"/>
    <property type="match status" value="1"/>
</dbReference>
<feature type="chain" id="PRO_5015746800" evidence="2">
    <location>
        <begin position="22"/>
        <end position="210"/>
    </location>
</feature>
<evidence type="ECO:0000313" key="3">
    <source>
        <dbReference type="EMBL" id="PPC75468.1"/>
    </source>
</evidence>
<evidence type="ECO:0000313" key="4">
    <source>
        <dbReference type="Proteomes" id="UP000238196"/>
    </source>
</evidence>
<keyword evidence="2" id="KW-0732">Signal</keyword>
<reference evidence="3 4" key="1">
    <citation type="submission" date="2018-02" db="EMBL/GenBank/DDBJ databases">
        <title>novel marine gammaproteobacteria from coastal saline agro ecosystem.</title>
        <authorList>
            <person name="Krishnan R."/>
            <person name="Ramesh Kumar N."/>
        </authorList>
    </citation>
    <scope>NUCLEOTIDE SEQUENCE [LARGE SCALE GENOMIC DNA]</scope>
    <source>
        <strain evidence="3 4">228</strain>
    </source>
</reference>
<sequence length="210" mass="22365">MAIRGLFILSIAAASTGIAHADSSGAGQPVQAPVPNTITVYQWTNAAEQKVWLDLQNQVEASRSNWLDNKSKALQAQSRVSSMEQVQQSVDPVSSGTASPELTRRLDEQQKRIDQLAQELQSKGQAAGKSEPIAQNGNAAVVSNTFVPPQYSVNQIAPRNGQMMAKLLNLNGSPTEVVVGSYLPGSWRVTSISVSGVSIENAAGQKVVLR</sequence>
<dbReference type="AlphaFoldDB" id="A0A2S5KKZ1"/>
<protein>
    <submittedName>
        <fullName evidence="3">Type IV pilus biogenesis protein PilP</fullName>
    </submittedName>
</protein>
<name>A0A2S5KKZ1_9PROT</name>
<evidence type="ECO:0000256" key="2">
    <source>
        <dbReference type="SAM" id="SignalP"/>
    </source>
</evidence>